<dbReference type="InterPro" id="IPR015815">
    <property type="entry name" value="HIBADH-related"/>
</dbReference>
<dbReference type="Gene3D" id="1.10.1040.10">
    <property type="entry name" value="N-(1-d-carboxylethyl)-l-norvaline Dehydrogenase, domain 2"/>
    <property type="match status" value="1"/>
</dbReference>
<dbReference type="Pfam" id="PF03446">
    <property type="entry name" value="NAD_binding_2"/>
    <property type="match status" value="1"/>
</dbReference>
<dbReference type="Gene3D" id="3.40.50.720">
    <property type="entry name" value="NAD(P)-binding Rossmann-like Domain"/>
    <property type="match status" value="1"/>
</dbReference>
<dbReference type="Pfam" id="PF14833">
    <property type="entry name" value="NAD_binding_11"/>
    <property type="match status" value="1"/>
</dbReference>
<dbReference type="Proteomes" id="UP001524547">
    <property type="component" value="Unassembled WGS sequence"/>
</dbReference>
<evidence type="ECO:0000313" key="5">
    <source>
        <dbReference type="EMBL" id="MCQ8240587.1"/>
    </source>
</evidence>
<keyword evidence="1" id="KW-0560">Oxidoreductase</keyword>
<dbReference type="SUPFAM" id="SSF48179">
    <property type="entry name" value="6-phosphogluconate dehydrogenase C-terminal domain-like"/>
    <property type="match status" value="1"/>
</dbReference>
<reference evidence="5 6" key="1">
    <citation type="submission" date="2022-06" db="EMBL/GenBank/DDBJ databases">
        <title>Rhizosaccharibacter gen. nov. sp. nov. KSS12, endophytic bacteria isolated from sugarcane.</title>
        <authorList>
            <person name="Pitiwittayakul N."/>
        </authorList>
    </citation>
    <scope>NUCLEOTIDE SEQUENCE [LARGE SCALE GENOMIC DNA]</scope>
    <source>
        <strain evidence="5 6">KSS12</strain>
    </source>
</reference>
<dbReference type="InterPro" id="IPR013328">
    <property type="entry name" value="6PGD_dom2"/>
</dbReference>
<dbReference type="PIRSF" id="PIRSF000103">
    <property type="entry name" value="HIBADH"/>
    <property type="match status" value="1"/>
</dbReference>
<dbReference type="SUPFAM" id="SSF51735">
    <property type="entry name" value="NAD(P)-binding Rossmann-fold domains"/>
    <property type="match status" value="1"/>
</dbReference>
<evidence type="ECO:0000256" key="1">
    <source>
        <dbReference type="ARBA" id="ARBA00023002"/>
    </source>
</evidence>
<dbReference type="EMBL" id="JAMZEJ010000004">
    <property type="protein sequence ID" value="MCQ8240587.1"/>
    <property type="molecule type" value="Genomic_DNA"/>
</dbReference>
<feature type="domain" description="3-hydroxyisobutyrate dehydrogenase-like NAD-binding" evidence="4">
    <location>
        <begin position="166"/>
        <end position="284"/>
    </location>
</feature>
<evidence type="ECO:0000313" key="6">
    <source>
        <dbReference type="Proteomes" id="UP001524547"/>
    </source>
</evidence>
<evidence type="ECO:0000259" key="3">
    <source>
        <dbReference type="Pfam" id="PF03446"/>
    </source>
</evidence>
<keyword evidence="2" id="KW-0520">NAD</keyword>
<dbReference type="PANTHER" id="PTHR43580">
    <property type="entry name" value="OXIDOREDUCTASE GLYR1-RELATED"/>
    <property type="match status" value="1"/>
</dbReference>
<name>A0ABT1VW63_9PROT</name>
<dbReference type="PANTHER" id="PTHR43580:SF2">
    <property type="entry name" value="CYTOKINE-LIKE NUCLEAR FACTOR N-PAC"/>
    <property type="match status" value="1"/>
</dbReference>
<dbReference type="InterPro" id="IPR006115">
    <property type="entry name" value="6PGDH_NADP-bd"/>
</dbReference>
<keyword evidence="6" id="KW-1185">Reference proteome</keyword>
<dbReference type="InterPro" id="IPR036291">
    <property type="entry name" value="NAD(P)-bd_dom_sf"/>
</dbReference>
<organism evidence="5 6">
    <name type="scientific">Rhizosaccharibacter radicis</name>
    <dbReference type="NCBI Taxonomy" id="2782605"/>
    <lineage>
        <taxon>Bacteria</taxon>
        <taxon>Pseudomonadati</taxon>
        <taxon>Pseudomonadota</taxon>
        <taxon>Alphaproteobacteria</taxon>
        <taxon>Acetobacterales</taxon>
        <taxon>Acetobacteraceae</taxon>
        <taxon>Rhizosaccharibacter</taxon>
    </lineage>
</organism>
<sequence>MADGQIIGFVGYGAMASRMARHLREAGHTILAYRPSQKNGTAPDGTEFTSTPRALAERSDVVMLSLPNDTAQAAATDGPDGLLAGLSSGMLVINTSTVSPPSAEALARAIGEKGAAAIDAPVSGSTPEAEGAQLLVLVGGADADVARARPVLERIGKAVIHAGPAGHGAKLKLVINGIMGAGMAALAESVALGLAAGLDRRMLVEALDQVAVLSPHHKRKLKSAAAGDLKPQFPTSLMLKDMGLVLSAGAAHGVPLPTLAAATQLLSLSRRDHEKEDYSALLTVMESLAANDRS</sequence>
<proteinExistence type="predicted"/>
<dbReference type="RefSeq" id="WP_422919335.1">
    <property type="nucleotide sequence ID" value="NZ_JAMZEJ010000004.1"/>
</dbReference>
<protein>
    <submittedName>
        <fullName evidence="5">NAD(P)-dependent oxidoreductase</fullName>
    </submittedName>
</protein>
<gene>
    <name evidence="5" type="ORF">NFI88_06985</name>
</gene>
<dbReference type="InterPro" id="IPR008927">
    <property type="entry name" value="6-PGluconate_DH-like_C_sf"/>
</dbReference>
<comment type="caution">
    <text evidence="5">The sequence shown here is derived from an EMBL/GenBank/DDBJ whole genome shotgun (WGS) entry which is preliminary data.</text>
</comment>
<evidence type="ECO:0000256" key="2">
    <source>
        <dbReference type="ARBA" id="ARBA00023027"/>
    </source>
</evidence>
<evidence type="ECO:0000259" key="4">
    <source>
        <dbReference type="Pfam" id="PF14833"/>
    </source>
</evidence>
<dbReference type="InterPro" id="IPR029154">
    <property type="entry name" value="HIBADH-like_NADP-bd"/>
</dbReference>
<dbReference type="InterPro" id="IPR051265">
    <property type="entry name" value="HIBADH-related_NP60_sf"/>
</dbReference>
<accession>A0ABT1VW63</accession>
<feature type="domain" description="6-phosphogluconate dehydrogenase NADP-binding" evidence="3">
    <location>
        <begin position="7"/>
        <end position="163"/>
    </location>
</feature>